<evidence type="ECO:0000256" key="2">
    <source>
        <dbReference type="SAM" id="Phobius"/>
    </source>
</evidence>
<feature type="compositionally biased region" description="Basic and acidic residues" evidence="1">
    <location>
        <begin position="401"/>
        <end position="414"/>
    </location>
</feature>
<dbReference type="RefSeq" id="WP_134720661.1">
    <property type="nucleotide sequence ID" value="NZ_SDKM01000050.1"/>
</dbReference>
<evidence type="ECO:0000256" key="1">
    <source>
        <dbReference type="SAM" id="MobiDB-lite"/>
    </source>
</evidence>
<dbReference type="InterPro" id="IPR005543">
    <property type="entry name" value="PASTA_dom"/>
</dbReference>
<name>A0A4Q4Z5R0_9ACTN</name>
<sequence>MSLRPVADRPAIDPRLAALLERAGDRVLVLAPPVDALVAEGRRQRQRRRTTWLVGAAAALLVLLALDVVMGSPGQQTGSPGDPDVAPDGMRLVGVGRAAIAVPDDWGTNRLRCGTPIADTVVLDIGDTPLCRAARPRDVQSVRVLHGSRPVGFQADGTVGIDGEPAERSATACVGGVCRATVYVLSDRAAFTAEGPTREDVDRLLGRVRVLEHRIAVPGYAGVAARSRGASDDAVYADLRDYGLDPRVVLREDPVAEPGTVLALRPAPGAVVAPGTDVQMVVAAGPQAPGDEVAIGVGAVDPERNYTFLSDADVRDGASLTLPEGSDVWAWADGRRAEGMVARKRGESIVIDFWRNGPNWPTAWEAVLPGRTELTFSITVDGRRVDLGTVTVDIVPADWEWSDRESGDGDRGADRAPPWVRGPTPRDMAVGGVG</sequence>
<gene>
    <name evidence="3" type="ORF">EKO23_22145</name>
</gene>
<keyword evidence="2" id="KW-1133">Transmembrane helix</keyword>
<feature type="transmembrane region" description="Helical" evidence="2">
    <location>
        <begin position="52"/>
        <end position="70"/>
    </location>
</feature>
<dbReference type="EMBL" id="SDKM01000050">
    <property type="protein sequence ID" value="RYP82264.1"/>
    <property type="molecule type" value="Genomic_DNA"/>
</dbReference>
<organism evidence="3 4">
    <name type="scientific">Nocardioides guangzhouensis</name>
    <dbReference type="NCBI Taxonomy" id="2497878"/>
    <lineage>
        <taxon>Bacteria</taxon>
        <taxon>Bacillati</taxon>
        <taxon>Actinomycetota</taxon>
        <taxon>Actinomycetes</taxon>
        <taxon>Propionibacteriales</taxon>
        <taxon>Nocardioidaceae</taxon>
        <taxon>Nocardioides</taxon>
    </lineage>
</organism>
<keyword evidence="4" id="KW-1185">Reference proteome</keyword>
<comment type="caution">
    <text evidence="3">The sequence shown here is derived from an EMBL/GenBank/DDBJ whole genome shotgun (WGS) entry which is preliminary data.</text>
</comment>
<dbReference type="OrthoDB" id="3820281at2"/>
<protein>
    <recommendedName>
        <fullName evidence="5">PASTA domain-containing protein</fullName>
    </recommendedName>
</protein>
<feature type="region of interest" description="Disordered" evidence="1">
    <location>
        <begin position="401"/>
        <end position="434"/>
    </location>
</feature>
<accession>A0A4Q4Z5R0</accession>
<dbReference type="Gene3D" id="3.30.10.20">
    <property type="match status" value="1"/>
</dbReference>
<keyword evidence="2" id="KW-0472">Membrane</keyword>
<evidence type="ECO:0000313" key="4">
    <source>
        <dbReference type="Proteomes" id="UP000295198"/>
    </source>
</evidence>
<evidence type="ECO:0000313" key="3">
    <source>
        <dbReference type="EMBL" id="RYP82264.1"/>
    </source>
</evidence>
<dbReference type="CDD" id="cd06577">
    <property type="entry name" value="PASTA_pknB"/>
    <property type="match status" value="1"/>
</dbReference>
<proteinExistence type="predicted"/>
<dbReference type="Proteomes" id="UP000295198">
    <property type="component" value="Unassembled WGS sequence"/>
</dbReference>
<evidence type="ECO:0008006" key="5">
    <source>
        <dbReference type="Google" id="ProtNLM"/>
    </source>
</evidence>
<dbReference type="AlphaFoldDB" id="A0A4Q4Z5R0"/>
<reference evidence="3 4" key="1">
    <citation type="submission" date="2019-01" db="EMBL/GenBank/DDBJ databases">
        <title>Nocardioides guangzhouensis sp. nov., an actinobacterium isolated from soil.</title>
        <authorList>
            <person name="Fu Y."/>
            <person name="Cai Y."/>
            <person name="Lin Z."/>
            <person name="Chen P."/>
        </authorList>
    </citation>
    <scope>NUCLEOTIDE SEQUENCE [LARGE SCALE GENOMIC DNA]</scope>
    <source>
        <strain evidence="3 4">130</strain>
    </source>
</reference>
<keyword evidence="2" id="KW-0812">Transmembrane</keyword>